<dbReference type="Proteomes" id="UP001367676">
    <property type="component" value="Unassembled WGS sequence"/>
</dbReference>
<feature type="domain" description="EF-hand" evidence="4">
    <location>
        <begin position="80"/>
        <end position="115"/>
    </location>
</feature>
<reference evidence="5 6" key="1">
    <citation type="submission" date="2024-03" db="EMBL/GenBank/DDBJ databases">
        <title>Adaptation during the transition from Ophiocordyceps entomopathogen to insect associate is accompanied by gene loss and intensified selection.</title>
        <authorList>
            <person name="Ward C.M."/>
            <person name="Onetto C.A."/>
            <person name="Borneman A.R."/>
        </authorList>
    </citation>
    <scope>NUCLEOTIDE SEQUENCE [LARGE SCALE GENOMIC DNA]</scope>
    <source>
        <strain evidence="5">AWRI1</strain>
        <tissue evidence="5">Single Adult Female</tissue>
    </source>
</reference>
<dbReference type="SUPFAM" id="SSF47473">
    <property type="entry name" value="EF-hand"/>
    <property type="match status" value="1"/>
</dbReference>
<keyword evidence="1" id="KW-0479">Metal-binding</keyword>
<evidence type="ECO:0000256" key="3">
    <source>
        <dbReference type="ARBA" id="ARBA00022837"/>
    </source>
</evidence>
<keyword evidence="6" id="KW-1185">Reference proteome</keyword>
<dbReference type="Pfam" id="PF13499">
    <property type="entry name" value="EF-hand_7"/>
    <property type="match status" value="1"/>
</dbReference>
<evidence type="ECO:0000256" key="1">
    <source>
        <dbReference type="ARBA" id="ARBA00022723"/>
    </source>
</evidence>
<dbReference type="GO" id="GO:0005509">
    <property type="term" value="F:calcium ion binding"/>
    <property type="evidence" value="ECO:0007669"/>
    <property type="project" value="InterPro"/>
</dbReference>
<dbReference type="PRINTS" id="PR00450">
    <property type="entry name" value="RECOVERIN"/>
</dbReference>
<dbReference type="PANTHER" id="PTHR23055:SF60">
    <property type="entry name" value="CALAXIN"/>
    <property type="match status" value="1"/>
</dbReference>
<gene>
    <name evidence="5" type="ORF">V9T40_009518</name>
</gene>
<dbReference type="Gene3D" id="1.10.238.10">
    <property type="entry name" value="EF-hand"/>
    <property type="match status" value="1"/>
</dbReference>
<dbReference type="PROSITE" id="PS50222">
    <property type="entry name" value="EF_HAND_2"/>
    <property type="match status" value="3"/>
</dbReference>
<dbReference type="PROSITE" id="PS00018">
    <property type="entry name" value="EF_HAND_1"/>
    <property type="match status" value="1"/>
</dbReference>
<feature type="domain" description="EF-hand" evidence="4">
    <location>
        <begin position="161"/>
        <end position="196"/>
    </location>
</feature>
<evidence type="ECO:0000259" key="4">
    <source>
        <dbReference type="PROSITE" id="PS50222"/>
    </source>
</evidence>
<dbReference type="EMBL" id="JBBCAQ010000010">
    <property type="protein sequence ID" value="KAK7602077.1"/>
    <property type="molecule type" value="Genomic_DNA"/>
</dbReference>
<dbReference type="SMART" id="SM00054">
    <property type="entry name" value="EFh"/>
    <property type="match status" value="3"/>
</dbReference>
<name>A0AAN9TNN6_9HEMI</name>
<evidence type="ECO:0000313" key="5">
    <source>
        <dbReference type="EMBL" id="KAK7602077.1"/>
    </source>
</evidence>
<organism evidence="5 6">
    <name type="scientific">Parthenolecanium corni</name>
    <dbReference type="NCBI Taxonomy" id="536013"/>
    <lineage>
        <taxon>Eukaryota</taxon>
        <taxon>Metazoa</taxon>
        <taxon>Ecdysozoa</taxon>
        <taxon>Arthropoda</taxon>
        <taxon>Hexapoda</taxon>
        <taxon>Insecta</taxon>
        <taxon>Pterygota</taxon>
        <taxon>Neoptera</taxon>
        <taxon>Paraneoptera</taxon>
        <taxon>Hemiptera</taxon>
        <taxon>Sternorrhyncha</taxon>
        <taxon>Coccoidea</taxon>
        <taxon>Coccidae</taxon>
        <taxon>Parthenolecanium</taxon>
    </lineage>
</organism>
<feature type="domain" description="EF-hand" evidence="4">
    <location>
        <begin position="116"/>
        <end position="151"/>
    </location>
</feature>
<dbReference type="AlphaFoldDB" id="A0AAN9TNN6"/>
<dbReference type="InterPro" id="IPR011992">
    <property type="entry name" value="EF-hand-dom_pair"/>
</dbReference>
<dbReference type="PANTHER" id="PTHR23055">
    <property type="entry name" value="CALCIUM BINDING PROTEINS"/>
    <property type="match status" value="1"/>
</dbReference>
<evidence type="ECO:0000313" key="6">
    <source>
        <dbReference type="Proteomes" id="UP001367676"/>
    </source>
</evidence>
<protein>
    <recommendedName>
        <fullName evidence="4">EF-hand domain-containing protein</fullName>
    </recommendedName>
</protein>
<dbReference type="InterPro" id="IPR028846">
    <property type="entry name" value="Recoverin"/>
</dbReference>
<comment type="caution">
    <text evidence="5">The sequence shown here is derived from an EMBL/GenBank/DDBJ whole genome shotgun (WGS) entry which is preliminary data.</text>
</comment>
<proteinExistence type="predicted"/>
<evidence type="ECO:0000256" key="2">
    <source>
        <dbReference type="ARBA" id="ARBA00022737"/>
    </source>
</evidence>
<accession>A0AAN9TNN6</accession>
<dbReference type="InterPro" id="IPR018247">
    <property type="entry name" value="EF_Hand_1_Ca_BS"/>
</dbReference>
<sequence length="221" mass="25566">MQHQNKNDGVSEWLRKQNRFSKEELEKLNALFKKVTTTNDNNGNGSAFSYSMMREAVPKTQSMDRVMFKELLHDTFHMLTEDIITDRIFAAFDKRNDGLIDNDEWLFGLSVFLKGTLQEQINFAFYIYDLNSDGAITKDEIFTLLRNSLLKLPQDEDGDESIKELVELTLKKLDTDHDSRITLSDFTEAVLKDNLLLEALGQCLPSDEVCQNFFNNIDFKN</sequence>
<keyword evidence="3" id="KW-0106">Calcium</keyword>
<dbReference type="InterPro" id="IPR002048">
    <property type="entry name" value="EF_hand_dom"/>
</dbReference>
<keyword evidence="2" id="KW-0677">Repeat</keyword>